<dbReference type="EMBL" id="PUHQ01000117">
    <property type="protein sequence ID" value="KAG0655544.1"/>
    <property type="molecule type" value="Genomic_DNA"/>
</dbReference>
<organism evidence="3 4">
    <name type="scientific">Rhodotorula mucilaginosa</name>
    <name type="common">Yeast</name>
    <name type="synonym">Rhodotorula rubra</name>
    <dbReference type="NCBI Taxonomy" id="5537"/>
    <lineage>
        <taxon>Eukaryota</taxon>
        <taxon>Fungi</taxon>
        <taxon>Dikarya</taxon>
        <taxon>Basidiomycota</taxon>
        <taxon>Pucciniomycotina</taxon>
        <taxon>Microbotryomycetes</taxon>
        <taxon>Sporidiobolales</taxon>
        <taxon>Sporidiobolaceae</taxon>
        <taxon>Rhodotorula</taxon>
    </lineage>
</organism>
<protein>
    <submittedName>
        <fullName evidence="3">Uncharacterized protein</fullName>
    </submittedName>
</protein>
<evidence type="ECO:0000313" key="4">
    <source>
        <dbReference type="Proteomes" id="UP000777482"/>
    </source>
</evidence>
<reference evidence="3 4" key="1">
    <citation type="submission" date="2020-11" db="EMBL/GenBank/DDBJ databases">
        <title>Kefir isolates.</title>
        <authorList>
            <person name="Marcisauskas S."/>
            <person name="Kim Y."/>
            <person name="Blasche S."/>
        </authorList>
    </citation>
    <scope>NUCLEOTIDE SEQUENCE [LARGE SCALE GENOMIC DNA]</scope>
    <source>
        <strain evidence="3 4">KR</strain>
    </source>
</reference>
<comment type="caution">
    <text evidence="3">The sequence shown here is derived from an EMBL/GenBank/DDBJ whole genome shotgun (WGS) entry which is preliminary data.</text>
</comment>
<evidence type="ECO:0000256" key="2">
    <source>
        <dbReference type="SAM" id="Phobius"/>
    </source>
</evidence>
<sequence>MVDLQPRGGVAGGDAGMNPYVLLRRILSETSYANEPPKSTYPTVAGSYGGFVGVFVGTGIFILIVIACLLFLRWRQIKRQAAAREGAASVAGYEQRPGDDEWTAADEAFEMPHYEGRYDASAVQLDSPTFGQEPPLYAHDGVSQDAFFDDKPRQAYRDPYEDGPDSTGGQRRSQ</sequence>
<accession>A0A9P6VW81</accession>
<evidence type="ECO:0000256" key="1">
    <source>
        <dbReference type="SAM" id="MobiDB-lite"/>
    </source>
</evidence>
<feature type="transmembrane region" description="Helical" evidence="2">
    <location>
        <begin position="48"/>
        <end position="72"/>
    </location>
</feature>
<name>A0A9P6VW81_RHOMI</name>
<dbReference type="Proteomes" id="UP000777482">
    <property type="component" value="Unassembled WGS sequence"/>
</dbReference>
<evidence type="ECO:0000313" key="3">
    <source>
        <dbReference type="EMBL" id="KAG0655544.1"/>
    </source>
</evidence>
<dbReference type="AlphaFoldDB" id="A0A9P6VW81"/>
<feature type="region of interest" description="Disordered" evidence="1">
    <location>
        <begin position="124"/>
        <end position="143"/>
    </location>
</feature>
<gene>
    <name evidence="3" type="ORF">C6P46_000832</name>
</gene>
<proteinExistence type="predicted"/>
<keyword evidence="2" id="KW-0472">Membrane</keyword>
<keyword evidence="2" id="KW-0812">Transmembrane</keyword>
<keyword evidence="2" id="KW-1133">Transmembrane helix</keyword>
<keyword evidence="4" id="KW-1185">Reference proteome</keyword>
<dbReference type="OrthoDB" id="2525208at2759"/>
<feature type="region of interest" description="Disordered" evidence="1">
    <location>
        <begin position="153"/>
        <end position="174"/>
    </location>
</feature>